<dbReference type="Gene3D" id="2.60.40.790">
    <property type="match status" value="1"/>
</dbReference>
<sequence length="171" mass="19017">MEIPPNLAKKVRNHRRAVTGRLTHTIIVVATADVAEDKELFGNNNGEARENGQDDFQPEADVFDTESAYVIHVSLPGAKKEDVGVSWDAEKSELSISGVIHRPGDEDFIKTLALNERKVGPFERKIRLGSRANPAQVDDDAFTAKLEDGILRVEVPKLDKDYVEIKKVDIE</sequence>
<evidence type="ECO:0000313" key="6">
    <source>
        <dbReference type="Proteomes" id="UP001521116"/>
    </source>
</evidence>
<evidence type="ECO:0000256" key="1">
    <source>
        <dbReference type="ARBA" id="ARBA00023016"/>
    </source>
</evidence>
<dbReference type="SUPFAM" id="SSF49764">
    <property type="entry name" value="HSP20-like chaperones"/>
    <property type="match status" value="1"/>
</dbReference>
<proteinExistence type="inferred from homology"/>
<name>A0ABR3SJE6_9PEZI</name>
<comment type="similarity">
    <text evidence="2 3">Belongs to the small heat shock protein (HSP20) family.</text>
</comment>
<evidence type="ECO:0000313" key="5">
    <source>
        <dbReference type="EMBL" id="KAL1621357.1"/>
    </source>
</evidence>
<dbReference type="InterPro" id="IPR031107">
    <property type="entry name" value="Small_HSP"/>
</dbReference>
<protein>
    <recommendedName>
        <fullName evidence="4">SHSP domain-containing protein</fullName>
    </recommendedName>
</protein>
<dbReference type="CDD" id="cd06464">
    <property type="entry name" value="ACD_sHsps-like"/>
    <property type="match status" value="1"/>
</dbReference>
<dbReference type="InterPro" id="IPR002068">
    <property type="entry name" value="A-crystallin/Hsp20_dom"/>
</dbReference>
<evidence type="ECO:0000259" key="4">
    <source>
        <dbReference type="PROSITE" id="PS01031"/>
    </source>
</evidence>
<keyword evidence="1" id="KW-0346">Stress response</keyword>
<dbReference type="Proteomes" id="UP001521116">
    <property type="component" value="Unassembled WGS sequence"/>
</dbReference>
<gene>
    <name evidence="5" type="ORF">SLS56_009243</name>
</gene>
<dbReference type="PANTHER" id="PTHR11527">
    <property type="entry name" value="HEAT-SHOCK PROTEIN 20 FAMILY MEMBER"/>
    <property type="match status" value="1"/>
</dbReference>
<evidence type="ECO:0000256" key="2">
    <source>
        <dbReference type="PROSITE-ProRule" id="PRU00285"/>
    </source>
</evidence>
<organism evidence="5 6">
    <name type="scientific">Neofusicoccum ribis</name>
    <dbReference type="NCBI Taxonomy" id="45134"/>
    <lineage>
        <taxon>Eukaryota</taxon>
        <taxon>Fungi</taxon>
        <taxon>Dikarya</taxon>
        <taxon>Ascomycota</taxon>
        <taxon>Pezizomycotina</taxon>
        <taxon>Dothideomycetes</taxon>
        <taxon>Dothideomycetes incertae sedis</taxon>
        <taxon>Botryosphaeriales</taxon>
        <taxon>Botryosphaeriaceae</taxon>
        <taxon>Neofusicoccum</taxon>
    </lineage>
</organism>
<dbReference type="PROSITE" id="PS01031">
    <property type="entry name" value="SHSP"/>
    <property type="match status" value="1"/>
</dbReference>
<dbReference type="Pfam" id="PF00011">
    <property type="entry name" value="HSP20"/>
    <property type="match status" value="1"/>
</dbReference>
<comment type="caution">
    <text evidence="5">The sequence shown here is derived from an EMBL/GenBank/DDBJ whole genome shotgun (WGS) entry which is preliminary data.</text>
</comment>
<evidence type="ECO:0000256" key="3">
    <source>
        <dbReference type="RuleBase" id="RU003616"/>
    </source>
</evidence>
<reference evidence="5 6" key="1">
    <citation type="submission" date="2024-02" db="EMBL/GenBank/DDBJ databases">
        <title>De novo assembly and annotation of 12 fungi associated with fruit tree decline syndrome in Ontario, Canada.</title>
        <authorList>
            <person name="Sulman M."/>
            <person name="Ellouze W."/>
            <person name="Ilyukhin E."/>
        </authorList>
    </citation>
    <scope>NUCLEOTIDE SEQUENCE [LARGE SCALE GENOMIC DNA]</scope>
    <source>
        <strain evidence="5 6">M1-105</strain>
    </source>
</reference>
<feature type="domain" description="SHSP" evidence="4">
    <location>
        <begin position="51"/>
        <end position="171"/>
    </location>
</feature>
<keyword evidence="6" id="KW-1185">Reference proteome</keyword>
<dbReference type="EMBL" id="JAJVDC020000152">
    <property type="protein sequence ID" value="KAL1621357.1"/>
    <property type="molecule type" value="Genomic_DNA"/>
</dbReference>
<accession>A0ABR3SJE6</accession>
<dbReference type="InterPro" id="IPR008978">
    <property type="entry name" value="HSP20-like_chaperone"/>
</dbReference>